<dbReference type="InterPro" id="IPR006809">
    <property type="entry name" value="TAFII28_dom"/>
</dbReference>
<keyword evidence="3" id="KW-0805">Transcription regulation</keyword>
<gene>
    <name evidence="8" type="ORF">TT172_LOCUS7391</name>
</gene>
<evidence type="ECO:0000256" key="6">
    <source>
        <dbReference type="SAM" id="MobiDB-lite"/>
    </source>
</evidence>
<sequence>MSSPSARSPPYPPHTQLPGINTASTNKKRAADGPAPPPPPLKRRKASAISTASGPGSAHPLRQTSFPPDDTAVPHEARSPSADVDTMSLVSGSQVSAAAPLKKKRGRKSKAEKAREQTPSAVGGRAATAVSGASDGGGRGAAKSVAGGTAGGDEGEAEDDGPTEVAATADIRTKEQKEEEHRMRGMLISALSEDQFLRYENWRAANLSKASVRRLVNATTSQSVTENVVIAMRAVAKVFVGDIIESARRVQGEWILKMGEKQTDLPSPPPSATKADTGVEASPPNKEPEVEDRRGPLRPDHLREAVRRYRTGFEGGGVGMQE</sequence>
<dbReference type="CDD" id="cd08048">
    <property type="entry name" value="HFD_TAF11"/>
    <property type="match status" value="1"/>
</dbReference>
<keyword evidence="4" id="KW-0804">Transcription</keyword>
<dbReference type="Pfam" id="PF04719">
    <property type="entry name" value="TAFII28"/>
    <property type="match status" value="1"/>
</dbReference>
<evidence type="ECO:0000256" key="2">
    <source>
        <dbReference type="ARBA" id="ARBA00009788"/>
    </source>
</evidence>
<dbReference type="AlphaFoldDB" id="A0A446BR42"/>
<keyword evidence="5" id="KW-0539">Nucleus</keyword>
<evidence type="ECO:0000313" key="8">
    <source>
        <dbReference type="EMBL" id="SPQ24972.1"/>
    </source>
</evidence>
<evidence type="ECO:0000256" key="5">
    <source>
        <dbReference type="ARBA" id="ARBA00023242"/>
    </source>
</evidence>
<evidence type="ECO:0000313" key="9">
    <source>
        <dbReference type="Proteomes" id="UP000289323"/>
    </source>
</evidence>
<evidence type="ECO:0000256" key="4">
    <source>
        <dbReference type="ARBA" id="ARBA00023163"/>
    </source>
</evidence>
<dbReference type="GO" id="GO:0005669">
    <property type="term" value="C:transcription factor TFIID complex"/>
    <property type="evidence" value="ECO:0007669"/>
    <property type="project" value="InterPro"/>
</dbReference>
<dbReference type="InterPro" id="IPR009072">
    <property type="entry name" value="Histone-fold"/>
</dbReference>
<organism evidence="8 9">
    <name type="scientific">Thermothielavioides terrestris</name>
    <dbReference type="NCBI Taxonomy" id="2587410"/>
    <lineage>
        <taxon>Eukaryota</taxon>
        <taxon>Fungi</taxon>
        <taxon>Dikarya</taxon>
        <taxon>Ascomycota</taxon>
        <taxon>Pezizomycotina</taxon>
        <taxon>Sordariomycetes</taxon>
        <taxon>Sordariomycetidae</taxon>
        <taxon>Sordariales</taxon>
        <taxon>Chaetomiaceae</taxon>
        <taxon>Thermothielavioides</taxon>
    </lineage>
</organism>
<evidence type="ECO:0000259" key="7">
    <source>
        <dbReference type="Pfam" id="PF04719"/>
    </source>
</evidence>
<feature type="region of interest" description="Disordered" evidence="6">
    <location>
        <begin position="259"/>
        <end position="304"/>
    </location>
</feature>
<dbReference type="Proteomes" id="UP000289323">
    <property type="component" value="Unassembled WGS sequence"/>
</dbReference>
<protein>
    <submittedName>
        <fullName evidence="8">1f626e9d-25e4-455d-89b1-333604b8f702</fullName>
    </submittedName>
</protein>
<dbReference type="InterPro" id="IPR045127">
    <property type="entry name" value="TAF11-like"/>
</dbReference>
<dbReference type="PANTHER" id="PTHR13218:SF8">
    <property type="entry name" value="TRANSCRIPTION INITIATION FACTOR TFIID SUBUNIT 11"/>
    <property type="match status" value="1"/>
</dbReference>
<feature type="domain" description="TAFII28-like protein" evidence="7">
    <location>
        <begin position="186"/>
        <end position="308"/>
    </location>
</feature>
<evidence type="ECO:0000256" key="1">
    <source>
        <dbReference type="ARBA" id="ARBA00004123"/>
    </source>
</evidence>
<dbReference type="PANTHER" id="PTHR13218">
    <property type="entry name" value="TRANSCRIPTION INITIATION FACTOR TFIID SUBUNIT 11-RELATED"/>
    <property type="match status" value="1"/>
</dbReference>
<reference evidence="8 9" key="1">
    <citation type="submission" date="2018-04" db="EMBL/GenBank/DDBJ databases">
        <authorList>
            <person name="Huttner S."/>
            <person name="Dainat J."/>
        </authorList>
    </citation>
    <scope>NUCLEOTIDE SEQUENCE [LARGE SCALE GENOMIC DNA]</scope>
</reference>
<dbReference type="EMBL" id="OUUZ01000014">
    <property type="protein sequence ID" value="SPQ24972.1"/>
    <property type="molecule type" value="Genomic_DNA"/>
</dbReference>
<dbReference type="GO" id="GO:0051123">
    <property type="term" value="P:RNA polymerase II preinitiation complex assembly"/>
    <property type="evidence" value="ECO:0007669"/>
    <property type="project" value="InterPro"/>
</dbReference>
<feature type="compositionally biased region" description="Basic and acidic residues" evidence="6">
    <location>
        <begin position="286"/>
        <end position="304"/>
    </location>
</feature>
<comment type="subcellular location">
    <subcellularLocation>
        <location evidence="1">Nucleus</location>
    </subcellularLocation>
</comment>
<comment type="similarity">
    <text evidence="2">Belongs to the TAF11 family.</text>
</comment>
<evidence type="ECO:0000256" key="3">
    <source>
        <dbReference type="ARBA" id="ARBA00023015"/>
    </source>
</evidence>
<name>A0A446BR42_9PEZI</name>
<proteinExistence type="inferred from homology"/>
<feature type="region of interest" description="Disordered" evidence="6">
    <location>
        <begin position="1"/>
        <end position="167"/>
    </location>
</feature>
<dbReference type="SUPFAM" id="SSF47113">
    <property type="entry name" value="Histone-fold"/>
    <property type="match status" value="1"/>
</dbReference>
<dbReference type="Gene3D" id="1.10.20.10">
    <property type="entry name" value="Histone, subunit A"/>
    <property type="match status" value="1"/>
</dbReference>
<dbReference type="GO" id="GO:0046982">
    <property type="term" value="F:protein heterodimerization activity"/>
    <property type="evidence" value="ECO:0007669"/>
    <property type="project" value="InterPro"/>
</dbReference>
<dbReference type="GO" id="GO:0016251">
    <property type="term" value="F:RNA polymerase II general transcription initiation factor activity"/>
    <property type="evidence" value="ECO:0007669"/>
    <property type="project" value="TreeGrafter"/>
</dbReference>
<feature type="compositionally biased region" description="Acidic residues" evidence="6">
    <location>
        <begin position="153"/>
        <end position="162"/>
    </location>
</feature>
<accession>A0A446BR42</accession>